<keyword evidence="2" id="KW-0812">Transmembrane</keyword>
<evidence type="ECO:0000313" key="4">
    <source>
        <dbReference type="Proteomes" id="UP000239241"/>
    </source>
</evidence>
<feature type="transmembrane region" description="Helical" evidence="2">
    <location>
        <begin position="55"/>
        <end position="79"/>
    </location>
</feature>
<gene>
    <name evidence="3" type="ORF">C5E16_13500</name>
</gene>
<dbReference type="AlphaFoldDB" id="A0A2S5VR36"/>
<accession>A0A2S5VR36</accession>
<proteinExistence type="predicted"/>
<comment type="caution">
    <text evidence="3">The sequence shown here is derived from an EMBL/GenBank/DDBJ whole genome shotgun (WGS) entry which is preliminary data.</text>
</comment>
<evidence type="ECO:0000313" key="3">
    <source>
        <dbReference type="EMBL" id="PPF65728.1"/>
    </source>
</evidence>
<name>A0A2S5VR36_9MICO</name>
<dbReference type="RefSeq" id="WP_104291077.1">
    <property type="nucleotide sequence ID" value="NZ_PSXY01000028.1"/>
</dbReference>
<organism evidence="3 4">
    <name type="scientific">Clavibacter michiganensis</name>
    <dbReference type="NCBI Taxonomy" id="28447"/>
    <lineage>
        <taxon>Bacteria</taxon>
        <taxon>Bacillati</taxon>
        <taxon>Actinomycetota</taxon>
        <taxon>Actinomycetes</taxon>
        <taxon>Micrococcales</taxon>
        <taxon>Microbacteriaceae</taxon>
        <taxon>Clavibacter</taxon>
    </lineage>
</organism>
<reference evidence="3 4" key="1">
    <citation type="submission" date="2018-02" db="EMBL/GenBank/DDBJ databases">
        <title>Bacteriophage NCPPB3778 and a type I-E CRISPR drive the evolution of the US Biological Select Agent, Rathayibacter toxicus.</title>
        <authorList>
            <person name="Davis E.W.II."/>
            <person name="Tabima J.F."/>
            <person name="Weisberg A.J."/>
            <person name="Lopes L.D."/>
            <person name="Wiseman M.S."/>
            <person name="Wiseman M.S."/>
            <person name="Pupko T."/>
            <person name="Belcher M.S."/>
            <person name="Sechler A.J."/>
            <person name="Tancos M.A."/>
            <person name="Schroeder B.K."/>
            <person name="Murray T.D."/>
            <person name="Luster D.G."/>
            <person name="Schneider W.L."/>
            <person name="Rogers E."/>
            <person name="Andreote F.D."/>
            <person name="Grunwald N.J."/>
            <person name="Putnam M.L."/>
            <person name="Chang J.H."/>
        </authorList>
    </citation>
    <scope>NUCLEOTIDE SEQUENCE [LARGE SCALE GENOMIC DNA]</scope>
    <source>
        <strain evidence="3 4">AY1B3</strain>
    </source>
</reference>
<evidence type="ECO:0000256" key="1">
    <source>
        <dbReference type="SAM" id="MobiDB-lite"/>
    </source>
</evidence>
<keyword evidence="2" id="KW-0472">Membrane</keyword>
<sequence>MPSLPLDPRPGRTPADRAAVREPAPRAAQPAPSAQPAPVDPETERARRRDRRTGVVALIVASVVLWALIAAAVAFAFAASR</sequence>
<dbReference type="Proteomes" id="UP000239241">
    <property type="component" value="Unassembled WGS sequence"/>
</dbReference>
<evidence type="ECO:0000256" key="2">
    <source>
        <dbReference type="SAM" id="Phobius"/>
    </source>
</evidence>
<feature type="region of interest" description="Disordered" evidence="1">
    <location>
        <begin position="1"/>
        <end position="51"/>
    </location>
</feature>
<feature type="compositionally biased region" description="Basic and acidic residues" evidence="1">
    <location>
        <begin position="14"/>
        <end position="24"/>
    </location>
</feature>
<protein>
    <submittedName>
        <fullName evidence="3">Uncharacterized protein</fullName>
    </submittedName>
</protein>
<keyword evidence="2" id="KW-1133">Transmembrane helix</keyword>
<dbReference type="EMBL" id="PSXY01000028">
    <property type="protein sequence ID" value="PPF65728.1"/>
    <property type="molecule type" value="Genomic_DNA"/>
</dbReference>